<dbReference type="EMBL" id="JAHWXQ010000002">
    <property type="protein sequence ID" value="MBW3364850.1"/>
    <property type="molecule type" value="Genomic_DNA"/>
</dbReference>
<protein>
    <submittedName>
        <fullName evidence="1">Uncharacterized protein</fullName>
    </submittedName>
</protein>
<gene>
    <name evidence="1" type="ORF">KYK27_07340</name>
</gene>
<evidence type="ECO:0000313" key="2">
    <source>
        <dbReference type="Proteomes" id="UP000774935"/>
    </source>
</evidence>
<organism evidence="1 2">
    <name type="scientific">Pontibacter populi</name>
    <dbReference type="NCBI Taxonomy" id="890055"/>
    <lineage>
        <taxon>Bacteria</taxon>
        <taxon>Pseudomonadati</taxon>
        <taxon>Bacteroidota</taxon>
        <taxon>Cytophagia</taxon>
        <taxon>Cytophagales</taxon>
        <taxon>Hymenobacteraceae</taxon>
        <taxon>Pontibacter</taxon>
    </lineage>
</organism>
<keyword evidence="2" id="KW-1185">Reference proteome</keyword>
<sequence length="105" mass="12128">MSKQPQYTTVASQVFSQYLDNEIDLETLVGRLREIELQLMSDEEEEDDEVSNKKVWFRFFEGDPMQTTISDIENELGNTSHPSSKILLRGIAFGLANNELEVHYK</sequence>
<dbReference type="RefSeq" id="WP_199109392.1">
    <property type="nucleotide sequence ID" value="NZ_JAHWXQ010000002.1"/>
</dbReference>
<accession>A0ABS6XCE1</accession>
<comment type="caution">
    <text evidence="1">The sequence shown here is derived from an EMBL/GenBank/DDBJ whole genome shotgun (WGS) entry which is preliminary data.</text>
</comment>
<dbReference type="Proteomes" id="UP000774935">
    <property type="component" value="Unassembled WGS sequence"/>
</dbReference>
<evidence type="ECO:0000313" key="1">
    <source>
        <dbReference type="EMBL" id="MBW3364850.1"/>
    </source>
</evidence>
<proteinExistence type="predicted"/>
<reference evidence="1 2" key="1">
    <citation type="submission" date="2021-07" db="EMBL/GenBank/DDBJ databases">
        <authorList>
            <person name="Kim M.K."/>
        </authorList>
    </citation>
    <scope>NUCLEOTIDE SEQUENCE [LARGE SCALE GENOMIC DNA]</scope>
    <source>
        <strain evidence="1 2">HLY7-15</strain>
    </source>
</reference>
<name>A0ABS6XCE1_9BACT</name>